<keyword evidence="3" id="KW-0813">Transport</keyword>
<dbReference type="Gene3D" id="1.20.1730.10">
    <property type="entry name" value="Sodium/glucose cotransporter"/>
    <property type="match status" value="1"/>
</dbReference>
<keyword evidence="14" id="KW-1185">Reference proteome</keyword>
<feature type="transmembrane region" description="Helical" evidence="12">
    <location>
        <begin position="238"/>
        <end position="260"/>
    </location>
</feature>
<evidence type="ECO:0000256" key="3">
    <source>
        <dbReference type="ARBA" id="ARBA00022448"/>
    </source>
</evidence>
<reference evidence="13 14" key="1">
    <citation type="submission" date="2023-11" db="EMBL/GenBank/DDBJ databases">
        <title>Peredibacter starrii A3.12.</title>
        <authorList>
            <person name="Mitchell R.J."/>
        </authorList>
    </citation>
    <scope>NUCLEOTIDE SEQUENCE [LARGE SCALE GENOMIC DNA]</scope>
    <source>
        <strain evidence="13 14">A3.12</strain>
    </source>
</reference>
<evidence type="ECO:0000256" key="12">
    <source>
        <dbReference type="SAM" id="Phobius"/>
    </source>
</evidence>
<feature type="transmembrane region" description="Helical" evidence="12">
    <location>
        <begin position="342"/>
        <end position="367"/>
    </location>
</feature>
<dbReference type="PANTHER" id="PTHR42985">
    <property type="entry name" value="SODIUM-COUPLED MONOCARBOXYLATE TRANSPORTER"/>
    <property type="match status" value="1"/>
</dbReference>
<organism evidence="13 14">
    <name type="scientific">Peredibacter starrii</name>
    <dbReference type="NCBI Taxonomy" id="28202"/>
    <lineage>
        <taxon>Bacteria</taxon>
        <taxon>Pseudomonadati</taxon>
        <taxon>Bdellovibrionota</taxon>
        <taxon>Bacteriovoracia</taxon>
        <taxon>Bacteriovoracales</taxon>
        <taxon>Bacteriovoracaceae</taxon>
        <taxon>Peredibacter</taxon>
    </lineage>
</organism>
<feature type="transmembrane region" description="Helical" evidence="12">
    <location>
        <begin position="141"/>
        <end position="164"/>
    </location>
</feature>
<sequence length="501" mass="55806">MQLSSLDVAVVMAYIVLIFSIAVGANVFMKKHSLAKRRGGLKPIENHYLAGRSITFWEATLSIIATEFSAMAFLIIPTYVYFDNMNYLKFVIGACLSRSFISWYFIPKIYGKGLTIFEALARGIHGYSDIRQEGLTGKRTFAFFYIFTKLVGVSVKLLGGSILISEFFGISVFMAMIMISLMTYLYIMLGGLKAVVRTDMLQATIFILGGFMAHYVVGKMSNLTWGELAMFGLENGKFNLWMDGGGFVSFLYGIIAGAIYDAATHGVDQDLTQKFLGARDVKTAQQALAWSSIGSLLVNLVFLSLGVIIWAYYTKHGQTVPHPEKIFSYLIENYFPTPVKGLMVASILAASMSTLDSSINAMSAVFWNDLMGGEKSKMFRVYINLDNFIITVAIIIVAHLVSLIPGAVKIGMHFAYLSTAPLLAFFICRMMLSKYIKMTYSSTLIILSIFTSFLGMGLNHFRFGFNPQLTIMVGVITTIVFMWVYSKLIDFSNTPKENTYE</sequence>
<keyword evidence="8" id="KW-0406">Ion transport</keyword>
<evidence type="ECO:0000256" key="9">
    <source>
        <dbReference type="ARBA" id="ARBA00023136"/>
    </source>
</evidence>
<evidence type="ECO:0000256" key="4">
    <source>
        <dbReference type="ARBA" id="ARBA00022475"/>
    </source>
</evidence>
<evidence type="ECO:0000256" key="11">
    <source>
        <dbReference type="RuleBase" id="RU362091"/>
    </source>
</evidence>
<evidence type="ECO:0000256" key="10">
    <source>
        <dbReference type="ARBA" id="ARBA00023201"/>
    </source>
</evidence>
<feature type="transmembrane region" description="Helical" evidence="12">
    <location>
        <begin position="444"/>
        <end position="463"/>
    </location>
</feature>
<comment type="similarity">
    <text evidence="2 11">Belongs to the sodium:solute symporter (SSF) (TC 2.A.21) family.</text>
</comment>
<feature type="transmembrane region" description="Helical" evidence="12">
    <location>
        <begin position="59"/>
        <end position="81"/>
    </location>
</feature>
<feature type="transmembrane region" description="Helical" evidence="12">
    <location>
        <begin position="287"/>
        <end position="313"/>
    </location>
</feature>
<dbReference type="Proteomes" id="UP001324634">
    <property type="component" value="Chromosome"/>
</dbReference>
<dbReference type="GO" id="GO:0005886">
    <property type="term" value="C:plasma membrane"/>
    <property type="evidence" value="ECO:0007669"/>
    <property type="project" value="UniProtKB-SubCell"/>
</dbReference>
<evidence type="ECO:0000313" key="13">
    <source>
        <dbReference type="EMBL" id="WPU64645.1"/>
    </source>
</evidence>
<evidence type="ECO:0000256" key="1">
    <source>
        <dbReference type="ARBA" id="ARBA00004651"/>
    </source>
</evidence>
<evidence type="ECO:0008006" key="15">
    <source>
        <dbReference type="Google" id="ProtNLM"/>
    </source>
</evidence>
<proteinExistence type="inferred from homology"/>
<feature type="transmembrane region" description="Helical" evidence="12">
    <location>
        <begin position="388"/>
        <end position="408"/>
    </location>
</feature>
<feature type="transmembrane region" description="Helical" evidence="12">
    <location>
        <begin position="414"/>
        <end position="432"/>
    </location>
</feature>
<keyword evidence="4" id="KW-1003">Cell membrane</keyword>
<gene>
    <name evidence="13" type="ORF">SOO65_18280</name>
</gene>
<dbReference type="AlphaFoldDB" id="A0AAX4HMY5"/>
<evidence type="ECO:0000256" key="5">
    <source>
        <dbReference type="ARBA" id="ARBA00022692"/>
    </source>
</evidence>
<dbReference type="KEGG" id="psti:SOO65_18280"/>
<dbReference type="GO" id="GO:0015293">
    <property type="term" value="F:symporter activity"/>
    <property type="evidence" value="ECO:0007669"/>
    <property type="project" value="TreeGrafter"/>
</dbReference>
<dbReference type="PROSITE" id="PS50283">
    <property type="entry name" value="NA_SOLUT_SYMP_3"/>
    <property type="match status" value="1"/>
</dbReference>
<evidence type="ECO:0000256" key="7">
    <source>
        <dbReference type="ARBA" id="ARBA00023053"/>
    </source>
</evidence>
<dbReference type="RefSeq" id="WP_321393812.1">
    <property type="nucleotide sequence ID" value="NZ_CP139487.1"/>
</dbReference>
<keyword evidence="9 12" id="KW-0472">Membrane</keyword>
<dbReference type="EMBL" id="CP139487">
    <property type="protein sequence ID" value="WPU64645.1"/>
    <property type="molecule type" value="Genomic_DNA"/>
</dbReference>
<protein>
    <recommendedName>
        <fullName evidence="15">Sodium:solute symporter</fullName>
    </recommendedName>
</protein>
<feature type="transmembrane region" description="Helical" evidence="12">
    <location>
        <begin position="170"/>
        <end position="189"/>
    </location>
</feature>
<evidence type="ECO:0000313" key="14">
    <source>
        <dbReference type="Proteomes" id="UP001324634"/>
    </source>
</evidence>
<evidence type="ECO:0000256" key="2">
    <source>
        <dbReference type="ARBA" id="ARBA00006434"/>
    </source>
</evidence>
<feature type="transmembrane region" description="Helical" evidence="12">
    <location>
        <begin position="469"/>
        <end position="486"/>
    </location>
</feature>
<keyword evidence="7" id="KW-0915">Sodium</keyword>
<name>A0AAX4HMY5_9BACT</name>
<dbReference type="InterPro" id="IPR001734">
    <property type="entry name" value="Na/solute_symporter"/>
</dbReference>
<feature type="transmembrane region" description="Helical" evidence="12">
    <location>
        <begin position="6"/>
        <end position="28"/>
    </location>
</feature>
<feature type="transmembrane region" description="Helical" evidence="12">
    <location>
        <begin position="201"/>
        <end position="218"/>
    </location>
</feature>
<keyword evidence="6 12" id="KW-1133">Transmembrane helix</keyword>
<dbReference type="PANTHER" id="PTHR42985:SF47">
    <property type="entry name" value="INTEGRAL MEMBRANE TRANSPORT PROTEIN"/>
    <property type="match status" value="1"/>
</dbReference>
<dbReference type="InterPro" id="IPR038377">
    <property type="entry name" value="Na/Glc_symporter_sf"/>
</dbReference>
<dbReference type="Pfam" id="PF00474">
    <property type="entry name" value="SSF"/>
    <property type="match status" value="1"/>
</dbReference>
<comment type="subcellular location">
    <subcellularLocation>
        <location evidence="1">Cell membrane</location>
        <topology evidence="1">Multi-pass membrane protein</topology>
    </subcellularLocation>
</comment>
<evidence type="ECO:0000256" key="6">
    <source>
        <dbReference type="ARBA" id="ARBA00022989"/>
    </source>
</evidence>
<dbReference type="InterPro" id="IPR051163">
    <property type="entry name" value="Sodium:Solute_Symporter_SSF"/>
</dbReference>
<accession>A0AAX4HMY5</accession>
<keyword evidence="5 12" id="KW-0812">Transmembrane</keyword>
<dbReference type="GO" id="GO:0006814">
    <property type="term" value="P:sodium ion transport"/>
    <property type="evidence" value="ECO:0007669"/>
    <property type="project" value="UniProtKB-KW"/>
</dbReference>
<keyword evidence="10" id="KW-0739">Sodium transport</keyword>
<evidence type="ECO:0000256" key="8">
    <source>
        <dbReference type="ARBA" id="ARBA00023065"/>
    </source>
</evidence>